<dbReference type="SUPFAM" id="SSF101690">
    <property type="entry name" value="PAZ domain"/>
    <property type="match status" value="1"/>
</dbReference>
<evidence type="ECO:0000313" key="5">
    <source>
        <dbReference type="EMBL" id="PAV23121.1"/>
    </source>
</evidence>
<dbReference type="InParanoid" id="A0A286UU60"/>
<dbReference type="Pfam" id="PF02170">
    <property type="entry name" value="PAZ"/>
    <property type="match status" value="1"/>
</dbReference>
<dbReference type="AlphaFoldDB" id="A0A286UU60"/>
<dbReference type="InterPro" id="IPR032474">
    <property type="entry name" value="Argonaute_N"/>
</dbReference>
<accession>A0A286UU60</accession>
<feature type="compositionally biased region" description="Polar residues" evidence="2">
    <location>
        <begin position="38"/>
        <end position="50"/>
    </location>
</feature>
<feature type="region of interest" description="Disordered" evidence="2">
    <location>
        <begin position="1"/>
        <end position="58"/>
    </location>
</feature>
<dbReference type="SMART" id="SM01163">
    <property type="entry name" value="DUF1785"/>
    <property type="match status" value="1"/>
</dbReference>
<dbReference type="InterPro" id="IPR036085">
    <property type="entry name" value="PAZ_dom_sf"/>
</dbReference>
<evidence type="ECO:0000256" key="2">
    <source>
        <dbReference type="SAM" id="MobiDB-lite"/>
    </source>
</evidence>
<evidence type="ECO:0000259" key="4">
    <source>
        <dbReference type="PROSITE" id="PS50822"/>
    </source>
</evidence>
<dbReference type="Pfam" id="PF08699">
    <property type="entry name" value="ArgoL1"/>
    <property type="match status" value="1"/>
</dbReference>
<evidence type="ECO:0000256" key="1">
    <source>
        <dbReference type="RuleBase" id="RU361178"/>
    </source>
</evidence>
<dbReference type="PROSITE" id="PS50821">
    <property type="entry name" value="PAZ"/>
    <property type="match status" value="1"/>
</dbReference>
<dbReference type="Gene3D" id="3.40.50.2300">
    <property type="match status" value="1"/>
</dbReference>
<protein>
    <submittedName>
        <fullName evidence="5">Piwi-domain-containing protein</fullName>
    </submittedName>
</protein>
<evidence type="ECO:0000259" key="3">
    <source>
        <dbReference type="PROSITE" id="PS50821"/>
    </source>
</evidence>
<dbReference type="InterPro" id="IPR014811">
    <property type="entry name" value="ArgoL1"/>
</dbReference>
<reference evidence="5 6" key="1">
    <citation type="journal article" date="2017" name="Mol. Ecol.">
        <title>Comparative and population genomic landscape of Phellinus noxius: A hypervariable fungus causing root rot in trees.</title>
        <authorList>
            <person name="Chung C.L."/>
            <person name="Lee T.J."/>
            <person name="Akiba M."/>
            <person name="Lee H.H."/>
            <person name="Kuo T.H."/>
            <person name="Liu D."/>
            <person name="Ke H.M."/>
            <person name="Yokoi T."/>
            <person name="Roa M.B."/>
            <person name="Lu M.J."/>
            <person name="Chang Y.Y."/>
            <person name="Ann P.J."/>
            <person name="Tsai J.N."/>
            <person name="Chen C.Y."/>
            <person name="Tzean S.S."/>
            <person name="Ota Y."/>
            <person name="Hattori T."/>
            <person name="Sahashi N."/>
            <person name="Liou R.F."/>
            <person name="Kikuchi T."/>
            <person name="Tsai I.J."/>
        </authorList>
    </citation>
    <scope>NUCLEOTIDE SEQUENCE [LARGE SCALE GENOMIC DNA]</scope>
    <source>
        <strain evidence="5 6">FFPRI411160</strain>
    </source>
</reference>
<dbReference type="CDD" id="cd02846">
    <property type="entry name" value="PAZ_argonaute_like"/>
    <property type="match status" value="1"/>
</dbReference>
<proteinExistence type="inferred from homology"/>
<dbReference type="InterPro" id="IPR036397">
    <property type="entry name" value="RNaseH_sf"/>
</dbReference>
<organism evidence="5 6">
    <name type="scientific">Pyrrhoderma noxium</name>
    <dbReference type="NCBI Taxonomy" id="2282107"/>
    <lineage>
        <taxon>Eukaryota</taxon>
        <taxon>Fungi</taxon>
        <taxon>Dikarya</taxon>
        <taxon>Basidiomycota</taxon>
        <taxon>Agaricomycotina</taxon>
        <taxon>Agaricomycetes</taxon>
        <taxon>Hymenochaetales</taxon>
        <taxon>Hymenochaetaceae</taxon>
        <taxon>Pyrrhoderma</taxon>
    </lineage>
</organism>
<feature type="domain" description="Piwi" evidence="4">
    <location>
        <begin position="571"/>
        <end position="877"/>
    </location>
</feature>
<gene>
    <name evidence="5" type="ORF">PNOK_0018900</name>
</gene>
<dbReference type="InterPro" id="IPR012337">
    <property type="entry name" value="RNaseH-like_sf"/>
</dbReference>
<dbReference type="OrthoDB" id="10252740at2759"/>
<dbReference type="PROSITE" id="PS50822">
    <property type="entry name" value="PIWI"/>
    <property type="match status" value="1"/>
</dbReference>
<dbReference type="Pfam" id="PF02171">
    <property type="entry name" value="Piwi"/>
    <property type="match status" value="1"/>
</dbReference>
<dbReference type="STRING" id="2282107.A0A286UU60"/>
<dbReference type="GO" id="GO:0003723">
    <property type="term" value="F:RNA binding"/>
    <property type="evidence" value="ECO:0007669"/>
    <property type="project" value="InterPro"/>
</dbReference>
<dbReference type="PANTHER" id="PTHR22891">
    <property type="entry name" value="EUKARYOTIC TRANSLATION INITIATION FACTOR 2C"/>
    <property type="match status" value="1"/>
</dbReference>
<dbReference type="InterPro" id="IPR003165">
    <property type="entry name" value="Piwi"/>
</dbReference>
<dbReference type="SUPFAM" id="SSF53098">
    <property type="entry name" value="Ribonuclease H-like"/>
    <property type="match status" value="1"/>
</dbReference>
<dbReference type="CDD" id="cd04657">
    <property type="entry name" value="Piwi_ago-like"/>
    <property type="match status" value="1"/>
</dbReference>
<dbReference type="SMART" id="SM00949">
    <property type="entry name" value="PAZ"/>
    <property type="match status" value="1"/>
</dbReference>
<dbReference type="Proteomes" id="UP000217199">
    <property type="component" value="Unassembled WGS sequence"/>
</dbReference>
<dbReference type="Gene3D" id="3.30.420.10">
    <property type="entry name" value="Ribonuclease H-like superfamily/Ribonuclease H"/>
    <property type="match status" value="1"/>
</dbReference>
<dbReference type="EMBL" id="NBII01000001">
    <property type="protein sequence ID" value="PAV23121.1"/>
    <property type="molecule type" value="Genomic_DNA"/>
</dbReference>
<feature type="domain" description="PAZ" evidence="3">
    <location>
        <begin position="293"/>
        <end position="391"/>
    </location>
</feature>
<dbReference type="InterPro" id="IPR003100">
    <property type="entry name" value="PAZ_dom"/>
</dbReference>
<dbReference type="SMART" id="SM00950">
    <property type="entry name" value="Piwi"/>
    <property type="match status" value="1"/>
</dbReference>
<comment type="similarity">
    <text evidence="1">Belongs to the argonaute family.</text>
</comment>
<dbReference type="Pfam" id="PF16486">
    <property type="entry name" value="ArgoN"/>
    <property type="match status" value="1"/>
</dbReference>
<dbReference type="InterPro" id="IPR045246">
    <property type="entry name" value="Piwi_ago-like"/>
</dbReference>
<keyword evidence="6" id="KW-1185">Reference proteome</keyword>
<comment type="caution">
    <text evidence="5">The sequence shown here is derived from an EMBL/GenBank/DDBJ whole genome shotgun (WGS) entry which is preliminary data.</text>
</comment>
<evidence type="ECO:0000313" key="6">
    <source>
        <dbReference type="Proteomes" id="UP000217199"/>
    </source>
</evidence>
<sequence>MSSHDSYGHGRGQPRDRETSGTNPDSSPALRRGHGRGRSTSISVYNSGPTQVDPRLSDKSLNELVSSLKRLTTSDRAVRPGFGKKGSSVILRANSFTVNYPDNMILYDHALIIEPPVPLQAKELRARLSELFEQNSDAKKVLDRIAYDHMQRLVVYREPLPPNFKVTIEIIEPGEDGSQPNNIKYVITLKEPKKLSSSDLNEFLQGKKPQYNPLPIISAFNLILTAHARRTGIPTGKSRYYSPLKSSTSPGAIPLSPRLEAWRGFSLSVKPSVRSLILNVNVCTSPFYIPCERVSSIMEKLGPSSVKFLRHVRVTTKYLSYPRKFTIKGFTKEDATGKMFEDKETGGKISVEQYFLRKYNIQLKKKELPVANIGNSRRDIFVPAELLELERGQLYKGPLTKSEITEIIRVSCTSPKAYAEAIAKQGPQLLGLTRGNSLMDKLGVKISADITSLMGHVLNSPRVSYSATQPRVENGQWSMLGSKFIKISSISRLAILVLSDKGQHDFRSSEEVREVVDKLLDKCRGAGIKISQPFPPLIVQLPKREQNDPLRSSAIEAIKIELGKLPEKPDMVIVFMSGREPRIYPSIKKLFDTKFGIPTVCMLNSRVRRERDQDQYLSNIALKVNARLGGLNHTISTDSHEWLKNSMLVGMDVTHPSAGSPSGLPSIAAVVASCDGSFFQYPVSMRLQENQGQKHYNQTITEVKDMMKERLTEYQNQNKKLPERVIVFRNGISDSQFDIVLEKELVEIKAAFRAFKSYNPKLTIAICQKRHRTRFFPTREADADGSSNTKAGTVVDTGVTSVYDFDFYLQAHAGTQGTVRATHYTVIYDENKLSADDIQQGLNDISYLWAPATQSVSLVPPAFCADRACERGRAWIHEAYQPPPGSIAFKMTQKQLYQHVKDIWGNGIHNNLKNTMFYL</sequence>
<dbReference type="Gene3D" id="2.170.260.10">
    <property type="entry name" value="paz domain"/>
    <property type="match status" value="1"/>
</dbReference>
<name>A0A286UU60_9AGAM</name>